<comment type="caution">
    <text evidence="2">The sequence shown here is derived from an EMBL/GenBank/DDBJ whole genome shotgun (WGS) entry which is preliminary data.</text>
</comment>
<gene>
    <name evidence="2" type="ORF">QBC47DRAFT_128042</name>
</gene>
<name>A0AAJ0B421_9PEZI</name>
<dbReference type="EMBL" id="MU839850">
    <property type="protein sequence ID" value="KAK1750003.1"/>
    <property type="molecule type" value="Genomic_DNA"/>
</dbReference>
<feature type="region of interest" description="Disordered" evidence="1">
    <location>
        <begin position="239"/>
        <end position="280"/>
    </location>
</feature>
<evidence type="ECO:0000256" key="1">
    <source>
        <dbReference type="SAM" id="MobiDB-lite"/>
    </source>
</evidence>
<protein>
    <submittedName>
        <fullName evidence="2">Uncharacterized protein</fullName>
    </submittedName>
</protein>
<evidence type="ECO:0000313" key="3">
    <source>
        <dbReference type="Proteomes" id="UP001239445"/>
    </source>
</evidence>
<feature type="compositionally biased region" description="Low complexity" evidence="1">
    <location>
        <begin position="108"/>
        <end position="121"/>
    </location>
</feature>
<evidence type="ECO:0000313" key="2">
    <source>
        <dbReference type="EMBL" id="KAK1750003.1"/>
    </source>
</evidence>
<dbReference type="AlphaFoldDB" id="A0AAJ0B421"/>
<dbReference type="Proteomes" id="UP001239445">
    <property type="component" value="Unassembled WGS sequence"/>
</dbReference>
<reference evidence="2" key="1">
    <citation type="submission" date="2023-06" db="EMBL/GenBank/DDBJ databases">
        <title>Genome-scale phylogeny and comparative genomics of the fungal order Sordariales.</title>
        <authorList>
            <consortium name="Lawrence Berkeley National Laboratory"/>
            <person name="Hensen N."/>
            <person name="Bonometti L."/>
            <person name="Westerberg I."/>
            <person name="Brannstrom I.O."/>
            <person name="Guillou S."/>
            <person name="Cros-Aarteil S."/>
            <person name="Calhoun S."/>
            <person name="Haridas S."/>
            <person name="Kuo A."/>
            <person name="Mondo S."/>
            <person name="Pangilinan J."/>
            <person name="Riley R."/>
            <person name="Labutti K."/>
            <person name="Andreopoulos B."/>
            <person name="Lipzen A."/>
            <person name="Chen C."/>
            <person name="Yanf M."/>
            <person name="Daum C."/>
            <person name="Ng V."/>
            <person name="Clum A."/>
            <person name="Steindorff A."/>
            <person name="Ohm R."/>
            <person name="Martin F."/>
            <person name="Silar P."/>
            <person name="Natvig D."/>
            <person name="Lalanne C."/>
            <person name="Gautier V."/>
            <person name="Ament-Velasquez S.L."/>
            <person name="Kruys A."/>
            <person name="Hutchinson M.I."/>
            <person name="Powell A.J."/>
            <person name="Barry K."/>
            <person name="Miller A.N."/>
            <person name="Grigoriev I.V."/>
            <person name="Debuchy R."/>
            <person name="Gladieux P."/>
            <person name="Thoren M.H."/>
            <person name="Johannesson H."/>
        </authorList>
    </citation>
    <scope>NUCLEOTIDE SEQUENCE</scope>
    <source>
        <strain evidence="2">PSN4</strain>
    </source>
</reference>
<feature type="region of interest" description="Disordered" evidence="1">
    <location>
        <begin position="108"/>
        <end position="129"/>
    </location>
</feature>
<feature type="compositionally biased region" description="Low complexity" evidence="1">
    <location>
        <begin position="239"/>
        <end position="276"/>
    </location>
</feature>
<organism evidence="2 3">
    <name type="scientific">Echria macrotheca</name>
    <dbReference type="NCBI Taxonomy" id="438768"/>
    <lineage>
        <taxon>Eukaryota</taxon>
        <taxon>Fungi</taxon>
        <taxon>Dikarya</taxon>
        <taxon>Ascomycota</taxon>
        <taxon>Pezizomycotina</taxon>
        <taxon>Sordariomycetes</taxon>
        <taxon>Sordariomycetidae</taxon>
        <taxon>Sordariales</taxon>
        <taxon>Schizotheciaceae</taxon>
        <taxon>Echria</taxon>
    </lineage>
</organism>
<keyword evidence="3" id="KW-1185">Reference proteome</keyword>
<sequence>MTTPSPSYTTLPGSLKEENPFADRYETASLAETATTTITTTPFFRSSPSQSVPFNPTIHLQIETPGKPLLSLPSPPRPDPIPIFSVTNNSTPSSLKFVSIRPSRSSGSCFLTSPPSSSHSISDNENEEQVPLSTTTYRFGPGRHPIIRLFRPNHNTTTTNHTTTIPIIQQTPQTEPWTHPENEQGINLDQQEYDTFQITSQGLLTRSVSFKTRLGTFTWRYASRSERTHLYPASPITSTTTFSPTSISPTTITTTSSPTTSPTSISLSPSSPTTTSHKPPNSLLIMEKITTVATAGGGKETIKRTVAHLIRGEGTRARGSKSSCAGNGGLLCIDLGGFGFDGRDGDGEEKEMGIVMVVTTVLVMLKREVDRRRAQQVAVMAAVLS</sequence>
<accession>A0AAJ0B421</accession>
<proteinExistence type="predicted"/>